<keyword evidence="3" id="KW-0560">Oxidoreductase</keyword>
<sequence>MDKYYPIMLNIFGKNCVVIGGGKVAERKVLALLECGAKVKVISPNSTTRLKELQREKHIELIEREYRFGDIKGSFLAFIATDQRKVNKSCLEEARNEGILVNVIDKAEFCDFTVPSVIRRGDLHVTVSTNGKSPMLSKKIREELEEIFGEEYAAFINALGALRKIVLKDIEEVYIRRNIFERIVYSDVLKRYKAGEINNIKEAVLNLYDDIKKDYR</sequence>
<keyword evidence="8" id="KW-1185">Reference proteome</keyword>
<dbReference type="NCBIfam" id="TIGR01470">
    <property type="entry name" value="cysG_Nterm"/>
    <property type="match status" value="1"/>
</dbReference>
<evidence type="ECO:0000256" key="1">
    <source>
        <dbReference type="ARBA" id="ARBA00005010"/>
    </source>
</evidence>
<dbReference type="InterPro" id="IPR028161">
    <property type="entry name" value="Met8-like"/>
</dbReference>
<evidence type="ECO:0000259" key="6">
    <source>
        <dbReference type="Pfam" id="PF14824"/>
    </source>
</evidence>
<evidence type="ECO:0000256" key="3">
    <source>
        <dbReference type="ARBA" id="ARBA00023002"/>
    </source>
</evidence>
<comment type="pathway">
    <text evidence="1">Porphyrin-containing compound metabolism; siroheme biosynthesis; sirohydrochlorin from precorrin-2: step 1/1.</text>
</comment>
<gene>
    <name evidence="7" type="ORF">KVH43_09790</name>
</gene>
<dbReference type="Proteomes" id="UP000886818">
    <property type="component" value="Chromosome"/>
</dbReference>
<dbReference type="InterPro" id="IPR028281">
    <property type="entry name" value="Sirohaem_synthase_central"/>
</dbReference>
<evidence type="ECO:0000256" key="2">
    <source>
        <dbReference type="ARBA" id="ARBA00012400"/>
    </source>
</evidence>
<evidence type="ECO:0000256" key="4">
    <source>
        <dbReference type="ARBA" id="ARBA00023027"/>
    </source>
</evidence>
<dbReference type="Pfam" id="PF14824">
    <property type="entry name" value="Sirohm_synth_M"/>
    <property type="match status" value="1"/>
</dbReference>
<keyword evidence="4" id="KW-0520">NAD</keyword>
<proteinExistence type="predicted"/>
<name>A0ABX8R9G7_9CLOT</name>
<dbReference type="InterPro" id="IPR006367">
    <property type="entry name" value="Sirohaem_synthase_N"/>
</dbReference>
<evidence type="ECO:0000313" key="8">
    <source>
        <dbReference type="Proteomes" id="UP000886818"/>
    </source>
</evidence>
<protein>
    <recommendedName>
        <fullName evidence="2">precorrin-2 dehydrogenase</fullName>
        <ecNumber evidence="2">1.3.1.76</ecNumber>
    </recommendedName>
</protein>
<evidence type="ECO:0000313" key="7">
    <source>
        <dbReference type="EMBL" id="QXM05658.1"/>
    </source>
</evidence>
<dbReference type="RefSeq" id="WP_218282356.1">
    <property type="nucleotide sequence ID" value="NZ_CP078093.1"/>
</dbReference>
<accession>A0ABX8R9G7</accession>
<feature type="domain" description="Siroheme synthase central" evidence="6">
    <location>
        <begin position="120"/>
        <end position="146"/>
    </location>
</feature>
<evidence type="ECO:0000256" key="5">
    <source>
        <dbReference type="ARBA" id="ARBA00023244"/>
    </source>
</evidence>
<dbReference type="Pfam" id="PF13241">
    <property type="entry name" value="NAD_binding_7"/>
    <property type="match status" value="1"/>
</dbReference>
<dbReference type="EMBL" id="CP078093">
    <property type="protein sequence ID" value="QXM05658.1"/>
    <property type="molecule type" value="Genomic_DNA"/>
</dbReference>
<keyword evidence="5" id="KW-0627">Porphyrin biosynthesis</keyword>
<organism evidence="7 8">
    <name type="scientific">Crassaminicella indica</name>
    <dbReference type="NCBI Taxonomy" id="2855394"/>
    <lineage>
        <taxon>Bacteria</taxon>
        <taxon>Bacillati</taxon>
        <taxon>Bacillota</taxon>
        <taxon>Clostridia</taxon>
        <taxon>Eubacteriales</taxon>
        <taxon>Clostridiaceae</taxon>
        <taxon>Crassaminicella</taxon>
    </lineage>
</organism>
<reference evidence="7" key="1">
    <citation type="submission" date="2021-07" db="EMBL/GenBank/DDBJ databases">
        <title>Complete genome sequence of Crassaminicella sp. 143-21, isolated from a deep-sea hydrothermal vent.</title>
        <authorList>
            <person name="Li X."/>
        </authorList>
    </citation>
    <scope>NUCLEOTIDE SEQUENCE</scope>
    <source>
        <strain evidence="7">143-21</strain>
    </source>
</reference>
<dbReference type="EC" id="1.3.1.76" evidence="2"/>
<dbReference type="PANTHER" id="PTHR35330:SF1">
    <property type="entry name" value="SIROHEME BIOSYNTHESIS PROTEIN MET8"/>
    <property type="match status" value="1"/>
</dbReference>
<dbReference type="PANTHER" id="PTHR35330">
    <property type="entry name" value="SIROHEME BIOSYNTHESIS PROTEIN MET8"/>
    <property type="match status" value="1"/>
</dbReference>